<evidence type="ECO:0000313" key="5">
    <source>
        <dbReference type="Proteomes" id="UP000826616"/>
    </source>
</evidence>
<dbReference type="GO" id="GO:0032259">
    <property type="term" value="P:methylation"/>
    <property type="evidence" value="ECO:0007669"/>
    <property type="project" value="UniProtKB-KW"/>
</dbReference>
<keyword evidence="3" id="KW-0489">Methyltransferase</keyword>
<protein>
    <submittedName>
        <fullName evidence="2">FkbM family methyltransferase</fullName>
    </submittedName>
    <submittedName>
        <fullName evidence="3">Methyltransferase, FkbM family</fullName>
    </submittedName>
</protein>
<dbReference type="AlphaFoldDB" id="A0A1G7X8F0"/>
<reference evidence="3 4" key="1">
    <citation type="submission" date="2016-10" db="EMBL/GenBank/DDBJ databases">
        <authorList>
            <person name="de Groot N.N."/>
        </authorList>
    </citation>
    <scope>NUCLEOTIDE SEQUENCE [LARGE SCALE GENOMIC DNA]</scope>
    <source>
        <strain evidence="3 4">L 420-91</strain>
    </source>
</reference>
<organism evidence="3 4">
    <name type="scientific">Aneurinibacillus thermoaerophilus</name>
    <dbReference type="NCBI Taxonomy" id="143495"/>
    <lineage>
        <taxon>Bacteria</taxon>
        <taxon>Bacillati</taxon>
        <taxon>Bacillota</taxon>
        <taxon>Bacilli</taxon>
        <taxon>Bacillales</taxon>
        <taxon>Paenibacillaceae</taxon>
        <taxon>Aneurinibacillus group</taxon>
        <taxon>Aneurinibacillus</taxon>
    </lineage>
</organism>
<reference evidence="2 5" key="2">
    <citation type="submission" date="2021-08" db="EMBL/GenBank/DDBJ databases">
        <title>Complete genome sequence of the strain Aneurinibacillus thermoaerophilus CCM 8960.</title>
        <authorList>
            <person name="Musilova J."/>
            <person name="Kourilova X."/>
            <person name="Pernicova I."/>
            <person name="Bezdicek M."/>
            <person name="Lengerova M."/>
            <person name="Obruca S."/>
            <person name="Sedlar K."/>
        </authorList>
    </citation>
    <scope>NUCLEOTIDE SEQUENCE [LARGE SCALE GENOMIC DNA]</scope>
    <source>
        <strain evidence="2 5">CCM 8960</strain>
    </source>
</reference>
<evidence type="ECO:0000313" key="2">
    <source>
        <dbReference type="EMBL" id="QYY44187.1"/>
    </source>
</evidence>
<sequence>MNRPIQYIDAHTVLTTLLHGPYIYLDQRDVLQNLIIQHGFWEKWVTDTFLGLVKPGMTVLDIGANCGYYSLLAAMHVGPQGKVHAFEPNPFHHDNFMKSIAINGFTHVELHKVALTNTNGETMLYIPGTGGASIYNPGTPGTAEVKVQTVVFSEYFPKQKIDVIKIDIDGSEPLMMDGLFQLIDSNDEIQIIMEYCPVLWSAGGYHPLPILQKFAERGFSFHIIGYDSQLVPTTVEALAMYSRPEHLDLKIGRSKALC</sequence>
<evidence type="ECO:0000313" key="3">
    <source>
        <dbReference type="EMBL" id="SDG80499.1"/>
    </source>
</evidence>
<dbReference type="InterPro" id="IPR052514">
    <property type="entry name" value="SAM-dependent_MTase"/>
</dbReference>
<dbReference type="GeneID" id="97141391"/>
<dbReference type="Gene3D" id="3.40.50.150">
    <property type="entry name" value="Vaccinia Virus protein VP39"/>
    <property type="match status" value="1"/>
</dbReference>
<dbReference type="EMBL" id="FNDE01000003">
    <property type="protein sequence ID" value="SDG80499.1"/>
    <property type="molecule type" value="Genomic_DNA"/>
</dbReference>
<dbReference type="RefSeq" id="WP_057898985.1">
    <property type="nucleotide sequence ID" value="NZ_CP080764.1"/>
</dbReference>
<name>A0A1G7X8F0_ANETH</name>
<evidence type="ECO:0000259" key="1">
    <source>
        <dbReference type="Pfam" id="PF05050"/>
    </source>
</evidence>
<evidence type="ECO:0000313" key="4">
    <source>
        <dbReference type="Proteomes" id="UP000198956"/>
    </source>
</evidence>
<dbReference type="SUPFAM" id="SSF53335">
    <property type="entry name" value="S-adenosyl-L-methionine-dependent methyltransferases"/>
    <property type="match status" value="1"/>
</dbReference>
<dbReference type="PANTHER" id="PTHR34203">
    <property type="entry name" value="METHYLTRANSFERASE, FKBM FAMILY PROTEIN"/>
    <property type="match status" value="1"/>
</dbReference>
<gene>
    <name evidence="2" type="ORF">K3F53_08415</name>
    <name evidence="3" type="ORF">SAMN04489735_100367</name>
</gene>
<dbReference type="Proteomes" id="UP000826616">
    <property type="component" value="Chromosome"/>
</dbReference>
<feature type="domain" description="Methyltransferase FkbM" evidence="1">
    <location>
        <begin position="61"/>
        <end position="221"/>
    </location>
</feature>
<dbReference type="EMBL" id="CP080764">
    <property type="protein sequence ID" value="QYY44187.1"/>
    <property type="molecule type" value="Genomic_DNA"/>
</dbReference>
<dbReference type="InterPro" id="IPR006342">
    <property type="entry name" value="FkbM_mtfrase"/>
</dbReference>
<keyword evidence="3" id="KW-0808">Transferase</keyword>
<dbReference type="OrthoDB" id="5329963at2"/>
<accession>A0A1G7X8F0</accession>
<dbReference type="Pfam" id="PF05050">
    <property type="entry name" value="Methyltransf_21"/>
    <property type="match status" value="1"/>
</dbReference>
<keyword evidence="5" id="KW-1185">Reference proteome</keyword>
<dbReference type="PANTHER" id="PTHR34203:SF15">
    <property type="entry name" value="SLL1173 PROTEIN"/>
    <property type="match status" value="1"/>
</dbReference>
<proteinExistence type="predicted"/>
<dbReference type="GO" id="GO:0008168">
    <property type="term" value="F:methyltransferase activity"/>
    <property type="evidence" value="ECO:0007669"/>
    <property type="project" value="UniProtKB-KW"/>
</dbReference>
<dbReference type="InterPro" id="IPR029063">
    <property type="entry name" value="SAM-dependent_MTases_sf"/>
</dbReference>
<dbReference type="NCBIfam" id="TIGR01444">
    <property type="entry name" value="fkbM_fam"/>
    <property type="match status" value="1"/>
</dbReference>
<dbReference type="Proteomes" id="UP000198956">
    <property type="component" value="Unassembled WGS sequence"/>
</dbReference>